<protein>
    <recommendedName>
        <fullName evidence="4 13">Glutamine synthetase</fullName>
        <ecNumber evidence="4 13">6.3.1.2</ecNumber>
    </recommendedName>
</protein>
<dbReference type="PANTHER" id="PTHR20852">
    <property type="entry name" value="GLUTAMINE SYNTHETASE"/>
    <property type="match status" value="1"/>
</dbReference>
<comment type="subunit">
    <text evidence="3">Homooctamer.</text>
</comment>
<dbReference type="InterPro" id="IPR027303">
    <property type="entry name" value="Gln_synth_gly_rich_site"/>
</dbReference>
<dbReference type="InterPro" id="IPR050292">
    <property type="entry name" value="Glutamine_Synthetase"/>
</dbReference>
<name>A0A9Q1MW96_9SOLA</name>
<keyword evidence="5" id="KW-0150">Chloroplast</keyword>
<dbReference type="FunFam" id="3.10.20.70:FF:000003">
    <property type="entry name" value="Glutamine synthetase, chloroplastic"/>
    <property type="match status" value="1"/>
</dbReference>
<feature type="transmembrane region" description="Helical" evidence="14">
    <location>
        <begin position="485"/>
        <end position="512"/>
    </location>
</feature>
<dbReference type="Pfam" id="PF05512">
    <property type="entry name" value="AWPM-19"/>
    <property type="match status" value="1"/>
</dbReference>
<evidence type="ECO:0000259" key="15">
    <source>
        <dbReference type="PROSITE" id="PS51986"/>
    </source>
</evidence>
<dbReference type="FunFam" id="3.30.590.10:FF:000004">
    <property type="entry name" value="Glutamine synthetase"/>
    <property type="match status" value="1"/>
</dbReference>
<evidence type="ECO:0000256" key="10">
    <source>
        <dbReference type="ARBA" id="ARBA00022946"/>
    </source>
</evidence>
<evidence type="ECO:0000256" key="13">
    <source>
        <dbReference type="RuleBase" id="RU004356"/>
    </source>
</evidence>
<evidence type="ECO:0000256" key="6">
    <source>
        <dbReference type="ARBA" id="ARBA00022598"/>
    </source>
</evidence>
<evidence type="ECO:0000256" key="11">
    <source>
        <dbReference type="PROSITE-ProRule" id="PRU01330"/>
    </source>
</evidence>
<dbReference type="PROSITE" id="PS51986">
    <property type="entry name" value="GS_BETA_GRASP"/>
    <property type="match status" value="1"/>
</dbReference>
<keyword evidence="14" id="KW-0472">Membrane</keyword>
<dbReference type="InterPro" id="IPR008147">
    <property type="entry name" value="Gln_synt_N"/>
</dbReference>
<evidence type="ECO:0000256" key="5">
    <source>
        <dbReference type="ARBA" id="ARBA00022528"/>
    </source>
</evidence>
<gene>
    <name evidence="17" type="ORF">K7X08_008475</name>
</gene>
<feature type="transmembrane region" description="Helical" evidence="14">
    <location>
        <begin position="532"/>
        <end position="551"/>
    </location>
</feature>
<keyword evidence="14" id="KW-0812">Transmembrane</keyword>
<comment type="caution">
    <text evidence="17">The sequence shown here is derived from an EMBL/GenBank/DDBJ whole genome shotgun (WGS) entry which is preliminary data.</text>
</comment>
<dbReference type="PROSITE" id="PS00180">
    <property type="entry name" value="GLNA_1"/>
    <property type="match status" value="1"/>
</dbReference>
<evidence type="ECO:0000256" key="7">
    <source>
        <dbReference type="ARBA" id="ARBA00022640"/>
    </source>
</evidence>
<dbReference type="Gene3D" id="3.10.20.70">
    <property type="entry name" value="Glutamine synthetase, N-terminal domain"/>
    <property type="match status" value="1"/>
</dbReference>
<dbReference type="SMART" id="SM01230">
    <property type="entry name" value="Gln-synt_C"/>
    <property type="match status" value="1"/>
</dbReference>
<evidence type="ECO:0000313" key="17">
    <source>
        <dbReference type="EMBL" id="KAJ8565899.1"/>
    </source>
</evidence>
<dbReference type="SUPFAM" id="SSF54368">
    <property type="entry name" value="Glutamine synthetase, N-terminal domain"/>
    <property type="match status" value="1"/>
</dbReference>
<dbReference type="Gene3D" id="3.30.590.10">
    <property type="entry name" value="Glutamine synthetase/guanido kinase, catalytic domain"/>
    <property type="match status" value="1"/>
</dbReference>
<dbReference type="PANTHER" id="PTHR20852:SF118">
    <property type="entry name" value="GLUTAMINE SYNTHETASE, CHLOROPLASTIC_MITOCHONDRIAL"/>
    <property type="match status" value="1"/>
</dbReference>
<keyword evidence="14" id="KW-1133">Transmembrane helix</keyword>
<keyword evidence="7" id="KW-0934">Plastid</keyword>
<dbReference type="PROSITE" id="PS51987">
    <property type="entry name" value="GS_CATALYTIC"/>
    <property type="match status" value="1"/>
</dbReference>
<dbReference type="Proteomes" id="UP001152561">
    <property type="component" value="Unassembled WGS sequence"/>
</dbReference>
<organism evidence="17 18">
    <name type="scientific">Anisodus acutangulus</name>
    <dbReference type="NCBI Taxonomy" id="402998"/>
    <lineage>
        <taxon>Eukaryota</taxon>
        <taxon>Viridiplantae</taxon>
        <taxon>Streptophyta</taxon>
        <taxon>Embryophyta</taxon>
        <taxon>Tracheophyta</taxon>
        <taxon>Spermatophyta</taxon>
        <taxon>Magnoliopsida</taxon>
        <taxon>eudicotyledons</taxon>
        <taxon>Gunneridae</taxon>
        <taxon>Pentapetalae</taxon>
        <taxon>asterids</taxon>
        <taxon>lamiids</taxon>
        <taxon>Solanales</taxon>
        <taxon>Solanaceae</taxon>
        <taxon>Solanoideae</taxon>
        <taxon>Hyoscyameae</taxon>
        <taxon>Anisodus</taxon>
    </lineage>
</organism>
<evidence type="ECO:0000256" key="8">
    <source>
        <dbReference type="ARBA" id="ARBA00022741"/>
    </source>
</evidence>
<proteinExistence type="inferred from homology"/>
<dbReference type="InterPro" id="IPR008390">
    <property type="entry name" value="AWPM-19"/>
</dbReference>
<dbReference type="InterPro" id="IPR014746">
    <property type="entry name" value="Gln_synth/guanido_kin_cat_dom"/>
</dbReference>
<accession>A0A9Q1MW96</accession>
<keyword evidence="8 13" id="KW-0547">Nucleotide-binding</keyword>
<evidence type="ECO:0000313" key="18">
    <source>
        <dbReference type="Proteomes" id="UP001152561"/>
    </source>
</evidence>
<dbReference type="SUPFAM" id="SSF55931">
    <property type="entry name" value="Glutamine synthetase/guanido kinase"/>
    <property type="match status" value="1"/>
</dbReference>
<dbReference type="OrthoDB" id="1936100at2759"/>
<dbReference type="GO" id="GO:0004356">
    <property type="term" value="F:glutamine synthetase activity"/>
    <property type="evidence" value="ECO:0007669"/>
    <property type="project" value="UniProtKB-EC"/>
</dbReference>
<dbReference type="AlphaFoldDB" id="A0A9Q1MW96"/>
<dbReference type="Pfam" id="PF00120">
    <property type="entry name" value="Gln-synt_C"/>
    <property type="match status" value="1"/>
</dbReference>
<evidence type="ECO:0000256" key="4">
    <source>
        <dbReference type="ARBA" id="ARBA00012937"/>
    </source>
</evidence>
<dbReference type="InterPro" id="IPR008146">
    <property type="entry name" value="Gln_synth_cat_dom"/>
</dbReference>
<evidence type="ECO:0000259" key="16">
    <source>
        <dbReference type="PROSITE" id="PS51987"/>
    </source>
</evidence>
<feature type="transmembrane region" description="Helical" evidence="14">
    <location>
        <begin position="441"/>
        <end position="464"/>
    </location>
</feature>
<keyword evidence="18" id="KW-1185">Reference proteome</keyword>
<keyword evidence="6 13" id="KW-0436">Ligase</keyword>
<comment type="subcellular location">
    <subcellularLocation>
        <location evidence="1">Plastid</location>
        <location evidence="1">Chloroplast</location>
    </subcellularLocation>
</comment>
<dbReference type="EMBL" id="JAJAGQ010000004">
    <property type="protein sequence ID" value="KAJ8565899.1"/>
    <property type="molecule type" value="Genomic_DNA"/>
</dbReference>
<evidence type="ECO:0000256" key="12">
    <source>
        <dbReference type="RuleBase" id="RU000384"/>
    </source>
</evidence>
<evidence type="ECO:0000256" key="3">
    <source>
        <dbReference type="ARBA" id="ARBA00011823"/>
    </source>
</evidence>
<keyword evidence="9 13" id="KW-0067">ATP-binding</keyword>
<keyword evidence="10" id="KW-0809">Transit peptide</keyword>
<dbReference type="GO" id="GO:0009507">
    <property type="term" value="C:chloroplast"/>
    <property type="evidence" value="ECO:0007669"/>
    <property type="project" value="UniProtKB-SubCell"/>
</dbReference>
<dbReference type="InterPro" id="IPR027302">
    <property type="entry name" value="Gln_synth_N_conserv_site"/>
</dbReference>
<dbReference type="GO" id="GO:0006542">
    <property type="term" value="P:glutamine biosynthetic process"/>
    <property type="evidence" value="ECO:0007669"/>
    <property type="project" value="InterPro"/>
</dbReference>
<dbReference type="PROSITE" id="PS00181">
    <property type="entry name" value="GLNA_ATP"/>
    <property type="match status" value="1"/>
</dbReference>
<dbReference type="GO" id="GO:0005524">
    <property type="term" value="F:ATP binding"/>
    <property type="evidence" value="ECO:0007669"/>
    <property type="project" value="UniProtKB-KW"/>
</dbReference>
<feature type="domain" description="GS catalytic" evidence="16">
    <location>
        <begin position="166"/>
        <end position="403"/>
    </location>
</feature>
<comment type="similarity">
    <text evidence="2 11 12">Belongs to the glutamine synthetase family.</text>
</comment>
<sequence>MAQILAPSAQWQMRMTKSSTDASPLTSKMWNSVVLKQNKRLAVKSSAKFRVFALQSDNGTVNRVEQLLNLDVTPYTDKIIAEYIWIGGSGIDMRSKSRTISKPVKHASELPKWNYDGSSTGQAPGEDSEVILYPQAIFKDPFRGGNNILVICDAYTPAGEPIPTNKRHKAAQIFSDPKVVSEIPWFGIEQEYTLLQPNVNWPLGWPVGGYPGPQGPYYCGAGADKSFGRDISDAHYKACLYAGINISGTNGEVMPGQWEFQVGPSVGIEAGDHIWCARYLLERITEQAGVVLSLDPKPIEGDWNGAGCHSNYSTLSMREKGGFDVIKKAILNLSLRHKEHISAYGEGNERRLTGKHETASIDKFSWGVANRGCSIRVGRDTEKEGKGYLEDRRPASNMDPYVVTGLLAETTILWEPTLEAEALAAQKVALKAMASGAGKSAAFMLLILNVFLYFIVTVISGWAVNHAIVRSRETASTLSIPARIFPIFFPFGNTATGFLIIFSLIAGVVGFITSLTGIQNVIQWNAPNLHTAAFSSLTTWLLTLLAMGLACKEIDMGWSDSNLRTLETILIIVSGTQMFCTAAIHAGIEDVAARDV</sequence>
<evidence type="ECO:0000256" key="1">
    <source>
        <dbReference type="ARBA" id="ARBA00004229"/>
    </source>
</evidence>
<dbReference type="Pfam" id="PF03951">
    <property type="entry name" value="Gln-synt_N"/>
    <property type="match status" value="1"/>
</dbReference>
<feature type="domain" description="GS beta-grasp" evidence="15">
    <location>
        <begin position="79"/>
        <end position="159"/>
    </location>
</feature>
<dbReference type="InterPro" id="IPR036651">
    <property type="entry name" value="Gln_synt_N_sf"/>
</dbReference>
<evidence type="ECO:0000256" key="9">
    <source>
        <dbReference type="ARBA" id="ARBA00022840"/>
    </source>
</evidence>
<dbReference type="EC" id="6.3.1.2" evidence="4 13"/>
<comment type="catalytic activity">
    <reaction evidence="13">
        <text>L-glutamate + NH4(+) + ATP = L-glutamine + ADP + phosphate + H(+)</text>
        <dbReference type="Rhea" id="RHEA:16169"/>
        <dbReference type="ChEBI" id="CHEBI:15378"/>
        <dbReference type="ChEBI" id="CHEBI:28938"/>
        <dbReference type="ChEBI" id="CHEBI:29985"/>
        <dbReference type="ChEBI" id="CHEBI:30616"/>
        <dbReference type="ChEBI" id="CHEBI:43474"/>
        <dbReference type="ChEBI" id="CHEBI:58359"/>
        <dbReference type="ChEBI" id="CHEBI:456216"/>
        <dbReference type="EC" id="6.3.1.2"/>
    </reaction>
</comment>
<evidence type="ECO:0000256" key="14">
    <source>
        <dbReference type="SAM" id="Phobius"/>
    </source>
</evidence>
<evidence type="ECO:0000256" key="2">
    <source>
        <dbReference type="ARBA" id="ARBA00009897"/>
    </source>
</evidence>
<reference evidence="18" key="1">
    <citation type="journal article" date="2023" name="Proc. Natl. Acad. Sci. U.S.A.">
        <title>Genomic and structural basis for evolution of tropane alkaloid biosynthesis.</title>
        <authorList>
            <person name="Wanga Y.-J."/>
            <person name="Taina T."/>
            <person name="Yua J.-Y."/>
            <person name="Lia J."/>
            <person name="Xua B."/>
            <person name="Chenc J."/>
            <person name="D'Auriad J.C."/>
            <person name="Huanga J.-P."/>
            <person name="Huanga S.-X."/>
        </authorList>
    </citation>
    <scope>NUCLEOTIDE SEQUENCE [LARGE SCALE GENOMIC DNA]</scope>
    <source>
        <strain evidence="18">cv. KIB-2019</strain>
    </source>
</reference>